<feature type="domain" description="Thioredoxin-like fold" evidence="1">
    <location>
        <begin position="12"/>
        <end position="168"/>
    </location>
</feature>
<sequence length="189" mass="21041">MALRPSLRAFVIAGKLDAPHTLDIFVDYVCPFSAKTALTIENVLKPKFAPSGEYGDSKVKVILRLQVQPWHSTSTLVHEAAIAVARVSPENFWPFSLGLFKNQQQYFDIPTSTLTPLQIREKLAQLASEYIPSNKVDELPSNDIMTVKFSRQNGIHVSPTVLWDGLIAGDISSGWGEAEWSKFLKENVV</sequence>
<dbReference type="SUPFAM" id="SSF52833">
    <property type="entry name" value="Thioredoxin-like"/>
    <property type="match status" value="1"/>
</dbReference>
<reference evidence="2 3" key="1">
    <citation type="submission" date="2014-04" db="EMBL/GenBank/DDBJ databases">
        <authorList>
            <consortium name="DOE Joint Genome Institute"/>
            <person name="Kuo A."/>
            <person name="Tarkka M."/>
            <person name="Buscot F."/>
            <person name="Kohler A."/>
            <person name="Nagy L.G."/>
            <person name="Floudas D."/>
            <person name="Copeland A."/>
            <person name="Barry K.W."/>
            <person name="Cichocki N."/>
            <person name="Veneault-Fourrey C."/>
            <person name="LaButti K."/>
            <person name="Lindquist E.A."/>
            <person name="Lipzen A."/>
            <person name="Lundell T."/>
            <person name="Morin E."/>
            <person name="Murat C."/>
            <person name="Sun H."/>
            <person name="Tunlid A."/>
            <person name="Henrissat B."/>
            <person name="Grigoriev I.V."/>
            <person name="Hibbett D.S."/>
            <person name="Martin F."/>
            <person name="Nordberg H.P."/>
            <person name="Cantor M.N."/>
            <person name="Hua S.X."/>
        </authorList>
    </citation>
    <scope>NUCLEOTIDE SEQUENCE [LARGE SCALE GENOMIC DNA]</scope>
    <source>
        <strain evidence="2 3">F 1598</strain>
    </source>
</reference>
<gene>
    <name evidence="2" type="ORF">PILCRDRAFT_12806</name>
</gene>
<evidence type="ECO:0000313" key="3">
    <source>
        <dbReference type="Proteomes" id="UP000054166"/>
    </source>
</evidence>
<accession>A0A0C3AR10</accession>
<dbReference type="PANTHER" id="PTHR33875:SF2">
    <property type="entry name" value="ACR183CP"/>
    <property type="match status" value="1"/>
</dbReference>
<organism evidence="2 3">
    <name type="scientific">Piloderma croceum (strain F 1598)</name>
    <dbReference type="NCBI Taxonomy" id="765440"/>
    <lineage>
        <taxon>Eukaryota</taxon>
        <taxon>Fungi</taxon>
        <taxon>Dikarya</taxon>
        <taxon>Basidiomycota</taxon>
        <taxon>Agaricomycotina</taxon>
        <taxon>Agaricomycetes</taxon>
        <taxon>Agaricomycetidae</taxon>
        <taxon>Atheliales</taxon>
        <taxon>Atheliaceae</taxon>
        <taxon>Piloderma</taxon>
    </lineage>
</organism>
<dbReference type="InterPro" id="IPR012336">
    <property type="entry name" value="Thioredoxin-like_fold"/>
</dbReference>
<dbReference type="OrthoDB" id="37297at2759"/>
<dbReference type="EMBL" id="KN833035">
    <property type="protein sequence ID" value="KIM76373.1"/>
    <property type="molecule type" value="Genomic_DNA"/>
</dbReference>
<dbReference type="STRING" id="765440.A0A0C3AR10"/>
<name>A0A0C3AR10_PILCF</name>
<dbReference type="Pfam" id="PF13462">
    <property type="entry name" value="Thioredoxin_4"/>
    <property type="match status" value="1"/>
</dbReference>
<evidence type="ECO:0000259" key="1">
    <source>
        <dbReference type="Pfam" id="PF13462"/>
    </source>
</evidence>
<dbReference type="InParanoid" id="A0A0C3AR10"/>
<evidence type="ECO:0000313" key="2">
    <source>
        <dbReference type="EMBL" id="KIM76373.1"/>
    </source>
</evidence>
<dbReference type="InterPro" id="IPR036249">
    <property type="entry name" value="Thioredoxin-like_sf"/>
</dbReference>
<proteinExistence type="predicted"/>
<dbReference type="Proteomes" id="UP000054166">
    <property type="component" value="Unassembled WGS sequence"/>
</dbReference>
<dbReference type="Gene3D" id="3.40.30.10">
    <property type="entry name" value="Glutaredoxin"/>
    <property type="match status" value="1"/>
</dbReference>
<reference evidence="3" key="2">
    <citation type="submission" date="2015-01" db="EMBL/GenBank/DDBJ databases">
        <title>Evolutionary Origins and Diversification of the Mycorrhizal Mutualists.</title>
        <authorList>
            <consortium name="DOE Joint Genome Institute"/>
            <consortium name="Mycorrhizal Genomics Consortium"/>
            <person name="Kohler A."/>
            <person name="Kuo A."/>
            <person name="Nagy L.G."/>
            <person name="Floudas D."/>
            <person name="Copeland A."/>
            <person name="Barry K.W."/>
            <person name="Cichocki N."/>
            <person name="Veneault-Fourrey C."/>
            <person name="LaButti K."/>
            <person name="Lindquist E.A."/>
            <person name="Lipzen A."/>
            <person name="Lundell T."/>
            <person name="Morin E."/>
            <person name="Murat C."/>
            <person name="Riley R."/>
            <person name="Ohm R."/>
            <person name="Sun H."/>
            <person name="Tunlid A."/>
            <person name="Henrissat B."/>
            <person name="Grigoriev I.V."/>
            <person name="Hibbett D.S."/>
            <person name="Martin F."/>
        </authorList>
    </citation>
    <scope>NUCLEOTIDE SEQUENCE [LARGE SCALE GENOMIC DNA]</scope>
    <source>
        <strain evidence="3">F 1598</strain>
    </source>
</reference>
<keyword evidence="3" id="KW-1185">Reference proteome</keyword>
<dbReference type="PANTHER" id="PTHR33875">
    <property type="entry name" value="OS09G0542200 PROTEIN"/>
    <property type="match status" value="1"/>
</dbReference>
<protein>
    <recommendedName>
        <fullName evidence="1">Thioredoxin-like fold domain-containing protein</fullName>
    </recommendedName>
</protein>
<dbReference type="HOGENOM" id="CLU_085801_0_0_1"/>
<dbReference type="AlphaFoldDB" id="A0A0C3AR10"/>